<evidence type="ECO:0000256" key="1">
    <source>
        <dbReference type="SAM" id="MobiDB-lite"/>
    </source>
</evidence>
<evidence type="ECO:0000259" key="2">
    <source>
        <dbReference type="Pfam" id="PF10135"/>
    </source>
</evidence>
<sequence>MDVYATSFSGTEPSLKGTIKQQAYQKAQELEAVFLNTLVKEMVASSSSKGEFGGGYAEETWRSMQSEQFAAAMARSGGLGIADQIMSSLLGVQEAAQNGTTKTQPITSQTYQGTSS</sequence>
<accession>A0A3B0UEF4</accession>
<proteinExistence type="predicted"/>
<feature type="domain" description="Flagellar protein FlgJ N-terminal" evidence="2">
    <location>
        <begin position="40"/>
        <end position="86"/>
    </location>
</feature>
<feature type="region of interest" description="Disordered" evidence="1">
    <location>
        <begin position="96"/>
        <end position="116"/>
    </location>
</feature>
<dbReference type="InterPro" id="IPR019301">
    <property type="entry name" value="Flagellar_prot_FlgJ_N"/>
</dbReference>
<reference evidence="3" key="1">
    <citation type="submission" date="2018-06" db="EMBL/GenBank/DDBJ databases">
        <authorList>
            <person name="Zhirakovskaya E."/>
        </authorList>
    </citation>
    <scope>NUCLEOTIDE SEQUENCE</scope>
</reference>
<gene>
    <name evidence="3" type="ORF">MNBD_ALPHA12-1472</name>
</gene>
<protein>
    <recommendedName>
        <fullName evidence="2">Flagellar protein FlgJ N-terminal domain-containing protein</fullName>
    </recommendedName>
</protein>
<name>A0A3B0UEF4_9ZZZZ</name>
<evidence type="ECO:0000313" key="3">
    <source>
        <dbReference type="EMBL" id="VAW23667.1"/>
    </source>
</evidence>
<dbReference type="AlphaFoldDB" id="A0A3B0UEF4"/>
<dbReference type="EMBL" id="UOEO01000241">
    <property type="protein sequence ID" value="VAW23667.1"/>
    <property type="molecule type" value="Genomic_DNA"/>
</dbReference>
<organism evidence="3">
    <name type="scientific">hydrothermal vent metagenome</name>
    <dbReference type="NCBI Taxonomy" id="652676"/>
    <lineage>
        <taxon>unclassified sequences</taxon>
        <taxon>metagenomes</taxon>
        <taxon>ecological metagenomes</taxon>
    </lineage>
</organism>
<dbReference type="Pfam" id="PF10135">
    <property type="entry name" value="Rod-binding"/>
    <property type="match status" value="1"/>
</dbReference>